<dbReference type="InterPro" id="IPR036286">
    <property type="entry name" value="LexA/Signal_pep-like_sf"/>
</dbReference>
<dbReference type="SMART" id="SM00530">
    <property type="entry name" value="HTH_XRE"/>
    <property type="match status" value="1"/>
</dbReference>
<comment type="caution">
    <text evidence="2">The sequence shown here is derived from an EMBL/GenBank/DDBJ whole genome shotgun (WGS) entry which is preliminary data.</text>
</comment>
<accession>A0ABU5QUX2</accession>
<dbReference type="InterPro" id="IPR039418">
    <property type="entry name" value="LexA-like"/>
</dbReference>
<evidence type="ECO:0000313" key="3">
    <source>
        <dbReference type="Proteomes" id="UP001304671"/>
    </source>
</evidence>
<dbReference type="PROSITE" id="PS50943">
    <property type="entry name" value="HTH_CROC1"/>
    <property type="match status" value="1"/>
</dbReference>
<dbReference type="CDD" id="cd00093">
    <property type="entry name" value="HTH_XRE"/>
    <property type="match status" value="1"/>
</dbReference>
<organism evidence="2 3">
    <name type="scientific">Arcicella aquatica</name>
    <dbReference type="NCBI Taxonomy" id="217141"/>
    <lineage>
        <taxon>Bacteria</taxon>
        <taxon>Pseudomonadati</taxon>
        <taxon>Bacteroidota</taxon>
        <taxon>Cytophagia</taxon>
        <taxon>Cytophagales</taxon>
        <taxon>Flectobacillaceae</taxon>
        <taxon>Arcicella</taxon>
    </lineage>
</organism>
<protein>
    <submittedName>
        <fullName evidence="2">LexA family transcriptional regulator</fullName>
    </submittedName>
</protein>
<proteinExistence type="predicted"/>
<evidence type="ECO:0000313" key="2">
    <source>
        <dbReference type="EMBL" id="MEA5260645.1"/>
    </source>
</evidence>
<reference evidence="2 3" key="1">
    <citation type="submission" date="2023-12" db="EMBL/GenBank/DDBJ databases">
        <title>Novel species of the genus Arcicella isolated from rivers.</title>
        <authorList>
            <person name="Lu H."/>
        </authorList>
    </citation>
    <scope>NUCLEOTIDE SEQUENCE [LARGE SCALE GENOMIC DNA]</scope>
    <source>
        <strain evidence="2 3">LMG 21963</strain>
    </source>
</reference>
<dbReference type="SUPFAM" id="SSF47413">
    <property type="entry name" value="lambda repressor-like DNA-binding domains"/>
    <property type="match status" value="1"/>
</dbReference>
<dbReference type="CDD" id="cd06529">
    <property type="entry name" value="S24_LexA-like"/>
    <property type="match status" value="1"/>
</dbReference>
<dbReference type="SUPFAM" id="SSF51306">
    <property type="entry name" value="LexA/Signal peptidase"/>
    <property type="match status" value="1"/>
</dbReference>
<dbReference type="Proteomes" id="UP001304671">
    <property type="component" value="Unassembled WGS sequence"/>
</dbReference>
<dbReference type="InterPro" id="IPR010982">
    <property type="entry name" value="Lambda_DNA-bd_dom_sf"/>
</dbReference>
<keyword evidence="3" id="KW-1185">Reference proteome</keyword>
<dbReference type="EMBL" id="JAYFUL010000062">
    <property type="protein sequence ID" value="MEA5260645.1"/>
    <property type="molecule type" value="Genomic_DNA"/>
</dbReference>
<name>A0ABU5QUX2_9BACT</name>
<sequence length="246" mass="28485">MNIKELRIQFGLSQQELAEKVGIPRGRINGWEQRGSKPKVDDHKKLEDFFIHLSKQKLTDIQKEEAEIIGNLEGLLEPENVYKTKSGNEFVDIGNGKIQMNIPLVEHYAYAGYLTGWGDSVFLEELPKHSIIVDKHYRGIYRAFQVRGDSMDNNSRDSICSGDVVVGRSVDKKYWKNKFYLHKWEDYVIIHEGGILVKRITDHWVEQGIIICMSLNTDKSTYPNLELHLSEVYEIYNVVEVSRKRG</sequence>
<dbReference type="InterPro" id="IPR001387">
    <property type="entry name" value="Cro/C1-type_HTH"/>
</dbReference>
<evidence type="ECO:0000259" key="1">
    <source>
        <dbReference type="PROSITE" id="PS50943"/>
    </source>
</evidence>
<dbReference type="Gene3D" id="1.10.260.40">
    <property type="entry name" value="lambda repressor-like DNA-binding domains"/>
    <property type="match status" value="1"/>
</dbReference>
<dbReference type="RefSeq" id="WP_323253351.1">
    <property type="nucleotide sequence ID" value="NZ_JAYFUL010000062.1"/>
</dbReference>
<feature type="domain" description="HTH cro/C1-type" evidence="1">
    <location>
        <begin position="3"/>
        <end position="56"/>
    </location>
</feature>
<gene>
    <name evidence="2" type="ORF">VB264_22800</name>
</gene>
<dbReference type="Pfam" id="PF01381">
    <property type="entry name" value="HTH_3"/>
    <property type="match status" value="1"/>
</dbReference>
<dbReference type="Gene3D" id="2.10.109.10">
    <property type="entry name" value="Umud Fragment, subunit A"/>
    <property type="match status" value="1"/>
</dbReference>